<keyword evidence="3" id="KW-1185">Reference proteome</keyword>
<dbReference type="AlphaFoldDB" id="A0AAV1RL18"/>
<dbReference type="Proteomes" id="UP001314170">
    <property type="component" value="Unassembled WGS sequence"/>
</dbReference>
<protein>
    <submittedName>
        <fullName evidence="2">Uncharacterized protein</fullName>
    </submittedName>
</protein>
<name>A0AAV1RL18_9ROSI</name>
<evidence type="ECO:0000313" key="2">
    <source>
        <dbReference type="EMBL" id="CAK7336257.1"/>
    </source>
</evidence>
<accession>A0AAV1RL18</accession>
<evidence type="ECO:0000313" key="3">
    <source>
        <dbReference type="Proteomes" id="UP001314170"/>
    </source>
</evidence>
<feature type="region of interest" description="Disordered" evidence="1">
    <location>
        <begin position="1"/>
        <end position="28"/>
    </location>
</feature>
<proteinExistence type="predicted"/>
<gene>
    <name evidence="2" type="ORF">DCAF_LOCUS11264</name>
</gene>
<comment type="caution">
    <text evidence="2">The sequence shown here is derived from an EMBL/GenBank/DDBJ whole genome shotgun (WGS) entry which is preliminary data.</text>
</comment>
<evidence type="ECO:0000256" key="1">
    <source>
        <dbReference type="SAM" id="MobiDB-lite"/>
    </source>
</evidence>
<reference evidence="2 3" key="1">
    <citation type="submission" date="2024-01" db="EMBL/GenBank/DDBJ databases">
        <authorList>
            <person name="Waweru B."/>
        </authorList>
    </citation>
    <scope>NUCLEOTIDE SEQUENCE [LARGE SCALE GENOMIC DNA]</scope>
</reference>
<organism evidence="2 3">
    <name type="scientific">Dovyalis caffra</name>
    <dbReference type="NCBI Taxonomy" id="77055"/>
    <lineage>
        <taxon>Eukaryota</taxon>
        <taxon>Viridiplantae</taxon>
        <taxon>Streptophyta</taxon>
        <taxon>Embryophyta</taxon>
        <taxon>Tracheophyta</taxon>
        <taxon>Spermatophyta</taxon>
        <taxon>Magnoliopsida</taxon>
        <taxon>eudicotyledons</taxon>
        <taxon>Gunneridae</taxon>
        <taxon>Pentapetalae</taxon>
        <taxon>rosids</taxon>
        <taxon>fabids</taxon>
        <taxon>Malpighiales</taxon>
        <taxon>Salicaceae</taxon>
        <taxon>Flacourtieae</taxon>
        <taxon>Dovyalis</taxon>
    </lineage>
</organism>
<sequence length="57" mass="6726">MQCQNDNNDKIPSPKHHQQGEEGYAQEEEEDFLNEFQCSVCLMWPPFMLLVCLSQHE</sequence>
<dbReference type="EMBL" id="CAWUPB010000994">
    <property type="protein sequence ID" value="CAK7336257.1"/>
    <property type="molecule type" value="Genomic_DNA"/>
</dbReference>